<evidence type="ECO:0000256" key="3">
    <source>
        <dbReference type="ARBA" id="ARBA00023002"/>
    </source>
</evidence>
<dbReference type="Pfam" id="PF13806">
    <property type="entry name" value="Rieske_2"/>
    <property type="match status" value="1"/>
</dbReference>
<dbReference type="NCBIfam" id="TIGR02378">
    <property type="entry name" value="nirD_assim_sml"/>
    <property type="match status" value="1"/>
</dbReference>
<evidence type="ECO:0000256" key="6">
    <source>
        <dbReference type="ARBA" id="ARBA00023063"/>
    </source>
</evidence>
<dbReference type="PANTHER" id="PTHR40562:SF1">
    <property type="entry name" value="NITRITE REDUCTASE (NADH) SMALL SUBUNIT"/>
    <property type="match status" value="1"/>
</dbReference>
<gene>
    <name evidence="8" type="primary">nirD</name>
    <name evidence="8" type="ORF">ACFPYK_19730</name>
</gene>
<accession>A0ABW1QQQ1</accession>
<dbReference type="InterPro" id="IPR017881">
    <property type="entry name" value="NirD"/>
</dbReference>
<evidence type="ECO:0000256" key="1">
    <source>
        <dbReference type="ARBA" id="ARBA00022714"/>
    </source>
</evidence>
<evidence type="ECO:0000313" key="9">
    <source>
        <dbReference type="Proteomes" id="UP001596097"/>
    </source>
</evidence>
<dbReference type="SUPFAM" id="SSF50022">
    <property type="entry name" value="ISP domain"/>
    <property type="match status" value="1"/>
</dbReference>
<dbReference type="PANTHER" id="PTHR40562">
    <property type="match status" value="1"/>
</dbReference>
<evidence type="ECO:0000259" key="7">
    <source>
        <dbReference type="PROSITE" id="PS51296"/>
    </source>
</evidence>
<keyword evidence="3" id="KW-0560">Oxidoreductase</keyword>
<evidence type="ECO:0000256" key="5">
    <source>
        <dbReference type="ARBA" id="ARBA00023014"/>
    </source>
</evidence>
<dbReference type="Proteomes" id="UP001596097">
    <property type="component" value="Unassembled WGS sequence"/>
</dbReference>
<dbReference type="RefSeq" id="WP_228552962.1">
    <property type="nucleotide sequence ID" value="NZ_JBHSQL010000022.1"/>
</dbReference>
<dbReference type="InterPro" id="IPR012748">
    <property type="entry name" value="Rieske-like_NirD"/>
</dbReference>
<evidence type="ECO:0000256" key="2">
    <source>
        <dbReference type="ARBA" id="ARBA00022723"/>
    </source>
</evidence>
<feature type="domain" description="Rieske" evidence="7">
    <location>
        <begin position="10"/>
        <end position="111"/>
    </location>
</feature>
<keyword evidence="1" id="KW-0001">2Fe-2S</keyword>
<comment type="caution">
    <text evidence="8">The sequence shown here is derived from an EMBL/GenBank/DDBJ whole genome shotgun (WGS) entry which is preliminary data.</text>
</comment>
<protein>
    <submittedName>
        <fullName evidence="8">Nitrite reductase small subunit NirD</fullName>
    </submittedName>
</protein>
<proteinExistence type="predicted"/>
<dbReference type="Gene3D" id="2.102.10.10">
    <property type="entry name" value="Rieske [2Fe-2S] iron-sulphur domain"/>
    <property type="match status" value="1"/>
</dbReference>
<keyword evidence="4" id="KW-0408">Iron</keyword>
<organism evidence="8 9">
    <name type="scientific">Mumia xiangluensis</name>
    <dbReference type="NCBI Taxonomy" id="1678900"/>
    <lineage>
        <taxon>Bacteria</taxon>
        <taxon>Bacillati</taxon>
        <taxon>Actinomycetota</taxon>
        <taxon>Actinomycetes</taxon>
        <taxon>Propionibacteriales</taxon>
        <taxon>Nocardioidaceae</taxon>
        <taxon>Mumia</taxon>
    </lineage>
</organism>
<keyword evidence="6" id="KW-0534">Nitrate assimilation</keyword>
<sequence length="136" mass="14236">MIPSQELEWVRVCALDALTPDRGAAALVHGRQVALFRLSGDEGVHALGHRDPYSGANVIARGLVGSVGDVAVVASPLHKQRFRFDDGSAVEDPGVRVGVWGTRVVDGFVEVTTVPVVEPEPPVQAPASLVEAVAAP</sequence>
<dbReference type="CDD" id="cd03529">
    <property type="entry name" value="Rieske_NirD"/>
    <property type="match status" value="1"/>
</dbReference>
<keyword evidence="9" id="KW-1185">Reference proteome</keyword>
<name>A0ABW1QQQ1_9ACTN</name>
<keyword evidence="5" id="KW-0411">Iron-sulfur</keyword>
<dbReference type="PROSITE" id="PS51296">
    <property type="entry name" value="RIESKE"/>
    <property type="match status" value="1"/>
</dbReference>
<dbReference type="InterPro" id="IPR017941">
    <property type="entry name" value="Rieske_2Fe-2S"/>
</dbReference>
<reference evidence="9" key="1">
    <citation type="journal article" date="2019" name="Int. J. Syst. Evol. Microbiol.">
        <title>The Global Catalogue of Microorganisms (GCM) 10K type strain sequencing project: providing services to taxonomists for standard genome sequencing and annotation.</title>
        <authorList>
            <consortium name="The Broad Institute Genomics Platform"/>
            <consortium name="The Broad Institute Genome Sequencing Center for Infectious Disease"/>
            <person name="Wu L."/>
            <person name="Ma J."/>
        </authorList>
    </citation>
    <scope>NUCLEOTIDE SEQUENCE [LARGE SCALE GENOMIC DNA]</scope>
    <source>
        <strain evidence="9">CGMCC 4.7198</strain>
    </source>
</reference>
<dbReference type="EMBL" id="JBHSQL010000022">
    <property type="protein sequence ID" value="MFC6151643.1"/>
    <property type="molecule type" value="Genomic_DNA"/>
</dbReference>
<dbReference type="PROSITE" id="PS51300">
    <property type="entry name" value="NIRD"/>
    <property type="match status" value="1"/>
</dbReference>
<dbReference type="InterPro" id="IPR036922">
    <property type="entry name" value="Rieske_2Fe-2S_sf"/>
</dbReference>
<evidence type="ECO:0000313" key="8">
    <source>
        <dbReference type="EMBL" id="MFC6151643.1"/>
    </source>
</evidence>
<evidence type="ECO:0000256" key="4">
    <source>
        <dbReference type="ARBA" id="ARBA00023004"/>
    </source>
</evidence>
<keyword evidence="2" id="KW-0479">Metal-binding</keyword>